<name>G4HEF5_9BACL</name>
<dbReference type="EMBL" id="AGIP01000004">
    <property type="protein sequence ID" value="EHB65224.1"/>
    <property type="molecule type" value="Genomic_DNA"/>
</dbReference>
<dbReference type="Pfam" id="PF13683">
    <property type="entry name" value="rve_3"/>
    <property type="match status" value="1"/>
</dbReference>
<dbReference type="GO" id="GO:0003676">
    <property type="term" value="F:nucleic acid binding"/>
    <property type="evidence" value="ECO:0007669"/>
    <property type="project" value="InterPro"/>
</dbReference>
<dbReference type="PANTHER" id="PTHR46889:SF4">
    <property type="entry name" value="TRANSPOSASE INSO FOR INSERTION SEQUENCE ELEMENT IS911B-RELATED"/>
    <property type="match status" value="1"/>
</dbReference>
<evidence type="ECO:0000259" key="1">
    <source>
        <dbReference type="Pfam" id="PF13683"/>
    </source>
</evidence>
<feature type="domain" description="Integrase catalytic" evidence="1">
    <location>
        <begin position="126"/>
        <end position="175"/>
    </location>
</feature>
<sequence>MRKYCEKGELGLLDQRERRKEYLDQERYVQQLKREKTMLKSVWKFGCGREELGLRANIRRKSRFNMTYQAAKRVANNLLKRDNELVLQTFAKAFSKQKDVTGLIVHSDQGFQYTSLVYHDMLPKVGAQISMSHRANYLDNASIERFFSHLKTEGLYPYDIRSLADAQRKIEKYIHF</sequence>
<gene>
    <name evidence="2" type="ORF">PaelaDRAFT_2366</name>
</gene>
<dbReference type="STRING" id="743719.PaelaDRAFT_2366"/>
<organism evidence="2 3">
    <name type="scientific">Paenibacillus lactis 154</name>
    <dbReference type="NCBI Taxonomy" id="743719"/>
    <lineage>
        <taxon>Bacteria</taxon>
        <taxon>Bacillati</taxon>
        <taxon>Bacillota</taxon>
        <taxon>Bacilli</taxon>
        <taxon>Bacillales</taxon>
        <taxon>Paenibacillaceae</taxon>
        <taxon>Paenibacillus</taxon>
    </lineage>
</organism>
<dbReference type="OrthoDB" id="9781005at2"/>
<dbReference type="GO" id="GO:0015074">
    <property type="term" value="P:DNA integration"/>
    <property type="evidence" value="ECO:0007669"/>
    <property type="project" value="InterPro"/>
</dbReference>
<evidence type="ECO:0000313" key="3">
    <source>
        <dbReference type="Proteomes" id="UP000003891"/>
    </source>
</evidence>
<dbReference type="InterPro" id="IPR012337">
    <property type="entry name" value="RNaseH-like_sf"/>
</dbReference>
<dbReference type="InterPro" id="IPR036397">
    <property type="entry name" value="RNaseH_sf"/>
</dbReference>
<dbReference type="Gene3D" id="3.30.420.10">
    <property type="entry name" value="Ribonuclease H-like superfamily/Ribonuclease H"/>
    <property type="match status" value="1"/>
</dbReference>
<dbReference type="Proteomes" id="UP000003891">
    <property type="component" value="Unassembled WGS sequence"/>
</dbReference>
<proteinExistence type="predicted"/>
<dbReference type="eggNOG" id="COG2801">
    <property type="taxonomic scope" value="Bacteria"/>
</dbReference>
<protein>
    <submittedName>
        <fullName evidence="2">Integrase catalytic region</fullName>
    </submittedName>
</protein>
<dbReference type="InterPro" id="IPR001584">
    <property type="entry name" value="Integrase_cat-core"/>
</dbReference>
<dbReference type="InterPro" id="IPR050900">
    <property type="entry name" value="Transposase_IS3/IS150/IS904"/>
</dbReference>
<accession>G4HEF5</accession>
<reference evidence="2 3" key="1">
    <citation type="submission" date="2011-09" db="EMBL/GenBank/DDBJ databases">
        <title>The draft genome of Paenibacillus lactis 154.</title>
        <authorList>
            <consortium name="US DOE Joint Genome Institute (JGI-PGF)"/>
            <person name="Lucas S."/>
            <person name="Han J."/>
            <person name="Lapidus A."/>
            <person name="Cheng J.-F."/>
            <person name="Goodwin L."/>
            <person name="Pitluck S."/>
            <person name="Peters L."/>
            <person name="Land M.L."/>
            <person name="Hauser L."/>
            <person name="Siebers A."/>
            <person name="Thelen M."/>
            <person name="Hugenholtz P."/>
            <person name="Allgaier M."/>
            <person name="Woyke T.J."/>
        </authorList>
    </citation>
    <scope>NUCLEOTIDE SEQUENCE [LARGE SCALE GENOMIC DNA]</scope>
    <source>
        <strain evidence="2 3">154</strain>
    </source>
</reference>
<evidence type="ECO:0000313" key="2">
    <source>
        <dbReference type="EMBL" id="EHB65224.1"/>
    </source>
</evidence>
<dbReference type="PANTHER" id="PTHR46889">
    <property type="entry name" value="TRANSPOSASE INSF FOR INSERTION SEQUENCE IS3B-RELATED"/>
    <property type="match status" value="1"/>
</dbReference>
<dbReference type="AlphaFoldDB" id="G4HEF5"/>
<dbReference type="RefSeq" id="WP_007129538.1">
    <property type="nucleotide sequence ID" value="NZ_AGIP01000004.1"/>
</dbReference>
<dbReference type="SUPFAM" id="SSF53098">
    <property type="entry name" value="Ribonuclease H-like"/>
    <property type="match status" value="1"/>
</dbReference>